<evidence type="ECO:0000313" key="3">
    <source>
        <dbReference type="EnsemblPlants" id="KEH39915"/>
    </source>
</evidence>
<evidence type="ECO:0000313" key="4">
    <source>
        <dbReference type="Proteomes" id="UP000002051"/>
    </source>
</evidence>
<protein>
    <submittedName>
        <fullName evidence="2 3">Uncharacterized protein</fullName>
    </submittedName>
</protein>
<evidence type="ECO:0000313" key="2">
    <source>
        <dbReference type="EMBL" id="KEH39915.1"/>
    </source>
</evidence>
<dbReference type="EMBL" id="CM001217">
    <property type="protein sequence ID" value="KEH39915.1"/>
    <property type="molecule type" value="Genomic_DNA"/>
</dbReference>
<sequence length="124" mass="14899">MGYFDCYDQKKVLLGYVNFLDHDKAFQWKLTDKNRFEKKGRKRRGKMRDSRWQITSKLSEKGLMLMVKAKADLHPWENENRENKVMNIIGDPEVSFQQHHGSTFPLYPPRTRKNKRSNYDHAHD</sequence>
<name>A0A072VP74_MEDTR</name>
<feature type="region of interest" description="Disordered" evidence="1">
    <location>
        <begin position="99"/>
        <end position="124"/>
    </location>
</feature>
<reference evidence="3" key="3">
    <citation type="submission" date="2015-04" db="UniProtKB">
        <authorList>
            <consortium name="EnsemblPlants"/>
        </authorList>
    </citation>
    <scope>IDENTIFICATION</scope>
    <source>
        <strain evidence="3">cv. Jemalong A17</strain>
    </source>
</reference>
<dbReference type="HOGENOM" id="CLU_2007259_0_0_1"/>
<keyword evidence="4" id="KW-1185">Reference proteome</keyword>
<dbReference type="AlphaFoldDB" id="A0A072VP74"/>
<gene>
    <name evidence="2" type="ordered locus">MTR_1g015285</name>
</gene>
<reference evidence="2 4" key="2">
    <citation type="journal article" date="2014" name="BMC Genomics">
        <title>An improved genome release (version Mt4.0) for the model legume Medicago truncatula.</title>
        <authorList>
            <person name="Tang H."/>
            <person name="Krishnakumar V."/>
            <person name="Bidwell S."/>
            <person name="Rosen B."/>
            <person name="Chan A."/>
            <person name="Zhou S."/>
            <person name="Gentzbittel L."/>
            <person name="Childs K.L."/>
            <person name="Yandell M."/>
            <person name="Gundlach H."/>
            <person name="Mayer K.F."/>
            <person name="Schwartz D.C."/>
            <person name="Town C.D."/>
        </authorList>
    </citation>
    <scope>GENOME REANNOTATION</scope>
    <source>
        <strain evidence="2">A17</strain>
        <strain evidence="3 4">cv. Jemalong A17</strain>
    </source>
</reference>
<proteinExistence type="predicted"/>
<organism evidence="2 4">
    <name type="scientific">Medicago truncatula</name>
    <name type="common">Barrel medic</name>
    <name type="synonym">Medicago tribuloides</name>
    <dbReference type="NCBI Taxonomy" id="3880"/>
    <lineage>
        <taxon>Eukaryota</taxon>
        <taxon>Viridiplantae</taxon>
        <taxon>Streptophyta</taxon>
        <taxon>Embryophyta</taxon>
        <taxon>Tracheophyta</taxon>
        <taxon>Spermatophyta</taxon>
        <taxon>Magnoliopsida</taxon>
        <taxon>eudicotyledons</taxon>
        <taxon>Gunneridae</taxon>
        <taxon>Pentapetalae</taxon>
        <taxon>rosids</taxon>
        <taxon>fabids</taxon>
        <taxon>Fabales</taxon>
        <taxon>Fabaceae</taxon>
        <taxon>Papilionoideae</taxon>
        <taxon>50 kb inversion clade</taxon>
        <taxon>NPAAA clade</taxon>
        <taxon>Hologalegina</taxon>
        <taxon>IRL clade</taxon>
        <taxon>Trifolieae</taxon>
        <taxon>Medicago</taxon>
    </lineage>
</organism>
<dbReference type="Proteomes" id="UP000002051">
    <property type="component" value="Unassembled WGS sequence"/>
</dbReference>
<evidence type="ECO:0000256" key="1">
    <source>
        <dbReference type="SAM" id="MobiDB-lite"/>
    </source>
</evidence>
<accession>A0A072VP74</accession>
<reference evidence="2 4" key="1">
    <citation type="journal article" date="2011" name="Nature">
        <title>The Medicago genome provides insight into the evolution of rhizobial symbioses.</title>
        <authorList>
            <person name="Young N.D."/>
            <person name="Debelle F."/>
            <person name="Oldroyd G.E."/>
            <person name="Geurts R."/>
            <person name="Cannon S.B."/>
            <person name="Udvardi M.K."/>
            <person name="Benedito V.A."/>
            <person name="Mayer K.F."/>
            <person name="Gouzy J."/>
            <person name="Schoof H."/>
            <person name="Van de Peer Y."/>
            <person name="Proost S."/>
            <person name="Cook D.R."/>
            <person name="Meyers B.C."/>
            <person name="Spannagl M."/>
            <person name="Cheung F."/>
            <person name="De Mita S."/>
            <person name="Krishnakumar V."/>
            <person name="Gundlach H."/>
            <person name="Zhou S."/>
            <person name="Mudge J."/>
            <person name="Bharti A.K."/>
            <person name="Murray J.D."/>
            <person name="Naoumkina M.A."/>
            <person name="Rosen B."/>
            <person name="Silverstein K.A."/>
            <person name="Tang H."/>
            <person name="Rombauts S."/>
            <person name="Zhao P.X."/>
            <person name="Zhou P."/>
            <person name="Barbe V."/>
            <person name="Bardou P."/>
            <person name="Bechner M."/>
            <person name="Bellec A."/>
            <person name="Berger A."/>
            <person name="Berges H."/>
            <person name="Bidwell S."/>
            <person name="Bisseling T."/>
            <person name="Choisne N."/>
            <person name="Couloux A."/>
            <person name="Denny R."/>
            <person name="Deshpande S."/>
            <person name="Dai X."/>
            <person name="Doyle J.J."/>
            <person name="Dudez A.M."/>
            <person name="Farmer A.D."/>
            <person name="Fouteau S."/>
            <person name="Franken C."/>
            <person name="Gibelin C."/>
            <person name="Gish J."/>
            <person name="Goldstein S."/>
            <person name="Gonzalez A.J."/>
            <person name="Green P.J."/>
            <person name="Hallab A."/>
            <person name="Hartog M."/>
            <person name="Hua A."/>
            <person name="Humphray S.J."/>
            <person name="Jeong D.H."/>
            <person name="Jing Y."/>
            <person name="Jocker A."/>
            <person name="Kenton S.M."/>
            <person name="Kim D.J."/>
            <person name="Klee K."/>
            <person name="Lai H."/>
            <person name="Lang C."/>
            <person name="Lin S."/>
            <person name="Macmil S.L."/>
            <person name="Magdelenat G."/>
            <person name="Matthews L."/>
            <person name="McCorrison J."/>
            <person name="Monaghan E.L."/>
            <person name="Mun J.H."/>
            <person name="Najar F.Z."/>
            <person name="Nicholson C."/>
            <person name="Noirot C."/>
            <person name="O'Bleness M."/>
            <person name="Paule C.R."/>
            <person name="Poulain J."/>
            <person name="Prion F."/>
            <person name="Qin B."/>
            <person name="Qu C."/>
            <person name="Retzel E.F."/>
            <person name="Riddle C."/>
            <person name="Sallet E."/>
            <person name="Samain S."/>
            <person name="Samson N."/>
            <person name="Sanders I."/>
            <person name="Saurat O."/>
            <person name="Scarpelli C."/>
            <person name="Schiex T."/>
            <person name="Segurens B."/>
            <person name="Severin A.J."/>
            <person name="Sherrier D.J."/>
            <person name="Shi R."/>
            <person name="Sims S."/>
            <person name="Singer S.R."/>
            <person name="Sinharoy S."/>
            <person name="Sterck L."/>
            <person name="Viollet A."/>
            <person name="Wang B.B."/>
            <person name="Wang K."/>
            <person name="Wang M."/>
            <person name="Wang X."/>
            <person name="Warfsmann J."/>
            <person name="Weissenbach J."/>
            <person name="White D.D."/>
            <person name="White J.D."/>
            <person name="Wiley G.B."/>
            <person name="Wincker P."/>
            <person name="Xing Y."/>
            <person name="Yang L."/>
            <person name="Yao Z."/>
            <person name="Ying F."/>
            <person name="Zhai J."/>
            <person name="Zhou L."/>
            <person name="Zuber A."/>
            <person name="Denarie J."/>
            <person name="Dixon R.A."/>
            <person name="May G.D."/>
            <person name="Schwartz D.C."/>
            <person name="Rogers J."/>
            <person name="Quetier F."/>
            <person name="Town C.D."/>
            <person name="Roe B.A."/>
        </authorList>
    </citation>
    <scope>NUCLEOTIDE SEQUENCE [LARGE SCALE GENOMIC DNA]</scope>
    <source>
        <strain evidence="2">A17</strain>
        <strain evidence="3 4">cv. Jemalong A17</strain>
    </source>
</reference>
<dbReference type="EnsemblPlants" id="KEH39915">
    <property type="protein sequence ID" value="KEH39915"/>
    <property type="gene ID" value="MTR_1g015285"/>
</dbReference>